<dbReference type="InterPro" id="IPR001821">
    <property type="entry name" value="NiFe_hydrogenase_ssu"/>
</dbReference>
<name>A0A0M3QGL3_9BACT</name>
<dbReference type="GO" id="GO:0008901">
    <property type="term" value="F:ferredoxin hydrogenase activity"/>
    <property type="evidence" value="ECO:0007669"/>
    <property type="project" value="InterPro"/>
</dbReference>
<evidence type="ECO:0000256" key="10">
    <source>
        <dbReference type="ARBA" id="ARBA00023002"/>
    </source>
</evidence>
<dbReference type="Pfam" id="PF14720">
    <property type="entry name" value="NiFe_hyd_SSU_C"/>
    <property type="match status" value="1"/>
</dbReference>
<evidence type="ECO:0000256" key="8">
    <source>
        <dbReference type="ARBA" id="ARBA00022729"/>
    </source>
</evidence>
<feature type="binding site" evidence="14">
    <location>
        <position position="293"/>
    </location>
    <ligand>
        <name>[3Fe-4S] cluster</name>
        <dbReference type="ChEBI" id="CHEBI:21137"/>
    </ligand>
</feature>
<feature type="binding site" evidence="14">
    <location>
        <position position="256"/>
    </location>
    <ligand>
        <name>[4Fe-4S] cluster</name>
        <dbReference type="ChEBI" id="CHEBI:49883"/>
        <label>2</label>
    </ligand>
</feature>
<evidence type="ECO:0000313" key="18">
    <source>
        <dbReference type="Proteomes" id="UP000057158"/>
    </source>
</evidence>
<dbReference type="SUPFAM" id="SSF56770">
    <property type="entry name" value="HydA/Nqo6-like"/>
    <property type="match status" value="1"/>
</dbReference>
<dbReference type="Proteomes" id="UP000057158">
    <property type="component" value="Chromosome"/>
</dbReference>
<dbReference type="InterPro" id="IPR027394">
    <property type="entry name" value="Cytochrome-c3_hydrogenase_C"/>
</dbReference>
<dbReference type="KEGG" id="des:DSOUD_3283"/>
<dbReference type="OrthoDB" id="9766729at2"/>
<feature type="binding site" evidence="14">
    <location>
        <position position="194"/>
    </location>
    <ligand>
        <name>[4Fe-4S] cluster</name>
        <dbReference type="ChEBI" id="CHEBI:49883"/>
        <label>1</label>
    </ligand>
</feature>
<evidence type="ECO:0000259" key="16">
    <source>
        <dbReference type="Pfam" id="PF14720"/>
    </source>
</evidence>
<feature type="binding site" evidence="14">
    <location>
        <position position="290"/>
    </location>
    <ligand>
        <name>[3Fe-4S] cluster</name>
        <dbReference type="ChEBI" id="CHEBI:21137"/>
    </ligand>
</feature>
<dbReference type="GO" id="GO:0009055">
    <property type="term" value="F:electron transfer activity"/>
    <property type="evidence" value="ECO:0007669"/>
    <property type="project" value="TreeGrafter"/>
</dbReference>
<comment type="subcellular location">
    <subcellularLocation>
        <location evidence="3">Periplasm</location>
    </subcellularLocation>
</comment>
<dbReference type="PIRSF" id="PIRSF000310">
    <property type="entry name" value="NiFe_hyd_ssu"/>
    <property type="match status" value="1"/>
</dbReference>
<evidence type="ECO:0000256" key="1">
    <source>
        <dbReference type="ARBA" id="ARBA00001927"/>
    </source>
</evidence>
<dbReference type="GO" id="GO:0009375">
    <property type="term" value="C:ferredoxin hydrogenase complex"/>
    <property type="evidence" value="ECO:0007669"/>
    <property type="project" value="InterPro"/>
</dbReference>
<dbReference type="GO" id="GO:0051538">
    <property type="term" value="F:3 iron, 4 sulfur cluster binding"/>
    <property type="evidence" value="ECO:0007669"/>
    <property type="project" value="UniProtKB-KW"/>
</dbReference>
<feature type="binding site" evidence="14">
    <location>
        <position position="233"/>
    </location>
    <ligand>
        <name>[4Fe-4S] cluster</name>
        <dbReference type="ChEBI" id="CHEBI:49883"/>
        <label>2</label>
    </ligand>
</feature>
<evidence type="ECO:0000256" key="12">
    <source>
        <dbReference type="ARBA" id="ARBA00023014"/>
    </source>
</evidence>
<keyword evidence="6 14" id="KW-0004">4Fe-4S</keyword>
<evidence type="ECO:0000256" key="11">
    <source>
        <dbReference type="ARBA" id="ARBA00023004"/>
    </source>
</evidence>
<dbReference type="Pfam" id="PF01058">
    <property type="entry name" value="Oxidored_q6"/>
    <property type="match status" value="1"/>
</dbReference>
<dbReference type="GO" id="GO:0051539">
    <property type="term" value="F:4 iron, 4 sulfur cluster binding"/>
    <property type="evidence" value="ECO:0007669"/>
    <property type="project" value="UniProtKB-KW"/>
</dbReference>
<dbReference type="RefSeq" id="WP_053551966.1">
    <property type="nucleotide sequence ID" value="NZ_CP010802.1"/>
</dbReference>
<dbReference type="Gene3D" id="4.10.480.10">
    <property type="entry name" value="Cytochrome-c3 hydrogenase, C-terminal domain"/>
    <property type="match status" value="1"/>
</dbReference>
<dbReference type="PATRIC" id="fig|1603606.3.peg.3531"/>
<evidence type="ECO:0000256" key="13">
    <source>
        <dbReference type="ARBA" id="ARBA00023291"/>
    </source>
</evidence>
<feature type="binding site" evidence="14">
    <location>
        <position position="271"/>
    </location>
    <ligand>
        <name>[3Fe-4S] cluster</name>
        <dbReference type="ChEBI" id="CHEBI:21137"/>
    </ligand>
</feature>
<dbReference type="Gene3D" id="3.40.50.700">
    <property type="entry name" value="NADH:ubiquinone oxidoreductase-like, 20kDa subunit"/>
    <property type="match status" value="1"/>
</dbReference>
<feature type="binding site" evidence="14">
    <location>
        <position position="156"/>
    </location>
    <ligand>
        <name>[4Fe-4S] cluster</name>
        <dbReference type="ChEBI" id="CHEBI:49883"/>
        <label>1</label>
    </ligand>
</feature>
<evidence type="ECO:0000259" key="15">
    <source>
        <dbReference type="Pfam" id="PF01058"/>
    </source>
</evidence>
<feature type="domain" description="NADH:ubiquinone oxidoreductase-like 20kDa subunit" evidence="15">
    <location>
        <begin position="50"/>
        <end position="207"/>
    </location>
</feature>
<protein>
    <submittedName>
        <fullName evidence="17">Periplasmically oriented, membrane-bound [NiFe]-hydrogenase small subunit</fullName>
    </submittedName>
</protein>
<proteinExistence type="inferred from homology"/>
<dbReference type="GO" id="GO:0016020">
    <property type="term" value="C:membrane"/>
    <property type="evidence" value="ECO:0007669"/>
    <property type="project" value="TreeGrafter"/>
</dbReference>
<dbReference type="PANTHER" id="PTHR30013">
    <property type="entry name" value="NIFE / NIFESE HYDROGENASE SMALL SUBUNIT FAMILY MEMBER"/>
    <property type="match status" value="1"/>
</dbReference>
<evidence type="ECO:0000256" key="2">
    <source>
        <dbReference type="ARBA" id="ARBA00001966"/>
    </source>
</evidence>
<dbReference type="InterPro" id="IPR037148">
    <property type="entry name" value="NiFe-Hase_small_C_sf"/>
</dbReference>
<comment type="cofactor">
    <cofactor evidence="1">
        <name>[3Fe-4S] cluster</name>
        <dbReference type="ChEBI" id="CHEBI:21137"/>
    </cofactor>
</comment>
<sequence length="367" mass="38770">MPISRRKFIKYSAGGAAALGVNLFDNPLLRKAFAGAVQETPIIWLAGGACSGCSVSLLNALSPRIQDVLLDQVIPGHHTELAFHPTVMAASGDLAMQAMYDTEEKPFLLVVEGSITTADGGRHCEVGEKNGHGIPVLEHVLRLGNKAKAVLAVGSCASFGGVPAANMNPSGSKGVMEVFREHGVTTPTINLPGCAIHPDWFIGTVAAILLGGPEGIKVDALGRPEMFYGKLIHDFCPLRGQFDAGRFAENFGDAGCLYKLGCKGPVAHANCPEKRFNSGTNWCIDNGHPCNGCVEPEYPYEQSMWTPVPVKDMTPPAAYPPIFTDRKSAIDVTPGYAALAGVAAGVVGMRLAGKKSGEETQAQDEKE</sequence>
<comment type="cofactor">
    <cofactor evidence="2">
        <name>[4Fe-4S] cluster</name>
        <dbReference type="ChEBI" id="CHEBI:49883"/>
    </cofactor>
</comment>
<dbReference type="AlphaFoldDB" id="A0A0M3QGL3"/>
<feature type="binding site" evidence="14">
    <location>
        <position position="50"/>
    </location>
    <ligand>
        <name>[4Fe-4S] cluster</name>
        <dbReference type="ChEBI" id="CHEBI:49883"/>
        <label>1</label>
    </ligand>
</feature>
<dbReference type="GO" id="GO:0044569">
    <property type="term" value="C:[Ni-Fe] hydrogenase complex"/>
    <property type="evidence" value="ECO:0007669"/>
    <property type="project" value="TreeGrafter"/>
</dbReference>
<dbReference type="InterPro" id="IPR019546">
    <property type="entry name" value="TAT_signal_bac_arc"/>
</dbReference>
<dbReference type="GO" id="GO:0009061">
    <property type="term" value="P:anaerobic respiration"/>
    <property type="evidence" value="ECO:0007669"/>
    <property type="project" value="TreeGrafter"/>
</dbReference>
<gene>
    <name evidence="17" type="primary">hybS</name>
    <name evidence="17" type="ORF">DSOUD_3283</name>
</gene>
<dbReference type="GO" id="GO:0046872">
    <property type="term" value="F:metal ion binding"/>
    <property type="evidence" value="ECO:0007669"/>
    <property type="project" value="UniProtKB-KW"/>
</dbReference>
<evidence type="ECO:0000313" key="17">
    <source>
        <dbReference type="EMBL" id="ALC18003.1"/>
    </source>
</evidence>
<evidence type="ECO:0000256" key="3">
    <source>
        <dbReference type="ARBA" id="ARBA00004418"/>
    </source>
</evidence>
<keyword evidence="12 14" id="KW-0411">Iron-sulfur</keyword>
<keyword evidence="10" id="KW-0560">Oxidoreductase</keyword>
<evidence type="ECO:0000256" key="5">
    <source>
        <dbReference type="ARBA" id="ARBA00011771"/>
    </source>
</evidence>
<dbReference type="InterPro" id="IPR006137">
    <property type="entry name" value="NADH_UbQ_OxRdtase-like_20kDa"/>
</dbReference>
<dbReference type="PANTHER" id="PTHR30013:SF7">
    <property type="entry name" value="HYDROGENASE-2 SMALL CHAIN"/>
    <property type="match status" value="1"/>
</dbReference>
<dbReference type="STRING" id="1603606.DSOUD_3283"/>
<comment type="similarity">
    <text evidence="4">Belongs to the [NiFe]/[NiFeSe] hydrogenase small subunit family.</text>
</comment>
<dbReference type="InterPro" id="IPR037024">
    <property type="entry name" value="NiFe_Hase_small_N_sf"/>
</dbReference>
<accession>A0A0M3QGL3</accession>
<dbReference type="PRINTS" id="PR00614">
    <property type="entry name" value="NIHGNASESMLL"/>
</dbReference>
<keyword evidence="9" id="KW-0574">Periplasm</keyword>
<evidence type="ECO:0000256" key="6">
    <source>
        <dbReference type="ARBA" id="ARBA00022485"/>
    </source>
</evidence>
<dbReference type="GO" id="GO:0042597">
    <property type="term" value="C:periplasmic space"/>
    <property type="evidence" value="ECO:0007669"/>
    <property type="project" value="UniProtKB-SubCell"/>
</dbReference>
<keyword evidence="13 14" id="KW-0003">3Fe-4S</keyword>
<organism evidence="17 18">
    <name type="scientific">Desulfuromonas soudanensis</name>
    <dbReference type="NCBI Taxonomy" id="1603606"/>
    <lineage>
        <taxon>Bacteria</taxon>
        <taxon>Pseudomonadati</taxon>
        <taxon>Thermodesulfobacteriota</taxon>
        <taxon>Desulfuromonadia</taxon>
        <taxon>Desulfuromonadales</taxon>
        <taxon>Desulfuromonadaceae</taxon>
        <taxon>Desulfuromonas</taxon>
    </lineage>
</organism>
<comment type="subunit">
    <text evidence="5">Heterodimer of a large and a small subunit.</text>
</comment>
<keyword evidence="18" id="KW-1185">Reference proteome</keyword>
<evidence type="ECO:0000256" key="9">
    <source>
        <dbReference type="ARBA" id="ARBA00022764"/>
    </source>
</evidence>
<feature type="binding site" evidence="14">
    <location>
        <position position="236"/>
    </location>
    <ligand>
        <name>[4Fe-4S] cluster</name>
        <dbReference type="ChEBI" id="CHEBI:49883"/>
        <label>2</label>
    </ligand>
</feature>
<evidence type="ECO:0000256" key="7">
    <source>
        <dbReference type="ARBA" id="ARBA00022723"/>
    </source>
</evidence>
<dbReference type="NCBIfam" id="TIGR00391">
    <property type="entry name" value="hydA"/>
    <property type="match status" value="1"/>
</dbReference>
<dbReference type="InterPro" id="IPR006311">
    <property type="entry name" value="TAT_signal"/>
</dbReference>
<evidence type="ECO:0000256" key="14">
    <source>
        <dbReference type="PIRSR" id="PIRSR000310-1"/>
    </source>
</evidence>
<feature type="domain" description="Cytochrome-c3 hydrogenase C-terminal" evidence="16">
    <location>
        <begin position="228"/>
        <end position="304"/>
    </location>
</feature>
<reference evidence="17 18" key="1">
    <citation type="submission" date="2015-07" db="EMBL/GenBank/DDBJ databases">
        <title>Isolation and Genomic Characterization of a Novel Halophilic Metal-Reducing Deltaproteobacterium from the Deep Subsurface.</title>
        <authorList>
            <person name="Badalamenti J.P."/>
            <person name="Summers Z.M."/>
            <person name="Gralnick J.A."/>
            <person name="Bond D.R."/>
        </authorList>
    </citation>
    <scope>NUCLEOTIDE SEQUENCE [LARGE SCALE GENOMIC DNA]</scope>
    <source>
        <strain evidence="17 18">WTL</strain>
    </source>
</reference>
<dbReference type="EMBL" id="CP010802">
    <property type="protein sequence ID" value="ALC18003.1"/>
    <property type="molecule type" value="Genomic_DNA"/>
</dbReference>
<keyword evidence="8" id="KW-0732">Signal</keyword>
<feature type="binding site" evidence="14">
    <location>
        <position position="53"/>
    </location>
    <ligand>
        <name>[4Fe-4S] cluster</name>
        <dbReference type="ChEBI" id="CHEBI:49883"/>
        <label>1</label>
    </ligand>
</feature>
<dbReference type="NCBIfam" id="TIGR01409">
    <property type="entry name" value="TAT_signal_seq"/>
    <property type="match status" value="1"/>
</dbReference>
<feature type="binding site" evidence="14">
    <location>
        <position position="262"/>
    </location>
    <ligand>
        <name>[4Fe-4S] cluster</name>
        <dbReference type="ChEBI" id="CHEBI:49883"/>
        <label>2</label>
    </ligand>
</feature>
<dbReference type="PROSITE" id="PS51318">
    <property type="entry name" value="TAT"/>
    <property type="match status" value="1"/>
</dbReference>
<keyword evidence="11 14" id="KW-0408">Iron</keyword>
<keyword evidence="7 14" id="KW-0479">Metal-binding</keyword>
<evidence type="ECO:0000256" key="4">
    <source>
        <dbReference type="ARBA" id="ARBA00006605"/>
    </source>
</evidence>